<dbReference type="GO" id="GO:0004984">
    <property type="term" value="F:olfactory receptor activity"/>
    <property type="evidence" value="ECO:0007669"/>
    <property type="project" value="InterPro"/>
</dbReference>
<keyword evidence="5 10" id="KW-0552">Olfaction</keyword>
<evidence type="ECO:0000256" key="5">
    <source>
        <dbReference type="ARBA" id="ARBA00022725"/>
    </source>
</evidence>
<feature type="transmembrane region" description="Helical" evidence="10">
    <location>
        <begin position="309"/>
        <end position="328"/>
    </location>
</feature>
<feature type="transmembrane region" description="Helical" evidence="10">
    <location>
        <begin position="139"/>
        <end position="157"/>
    </location>
</feature>
<evidence type="ECO:0000256" key="1">
    <source>
        <dbReference type="ARBA" id="ARBA00004651"/>
    </source>
</evidence>
<keyword evidence="2" id="KW-1003">Cell membrane</keyword>
<evidence type="ECO:0000256" key="9">
    <source>
        <dbReference type="ARBA" id="ARBA00023224"/>
    </source>
</evidence>
<dbReference type="OrthoDB" id="7539170at2759"/>
<feature type="transmembrane region" description="Helical" evidence="10">
    <location>
        <begin position="194"/>
        <end position="222"/>
    </location>
</feature>
<comment type="similarity">
    <text evidence="10">Belongs to the insect chemoreceptor superfamily. Heteromeric odorant receptor channel (TC 1.A.69) family.</text>
</comment>
<comment type="subcellular location">
    <subcellularLocation>
        <location evidence="1 10">Cell membrane</location>
        <topology evidence="1 10">Multi-pass membrane protein</topology>
    </subcellularLocation>
</comment>
<dbReference type="Pfam" id="PF02949">
    <property type="entry name" value="7tm_6"/>
    <property type="match status" value="1"/>
</dbReference>
<sequence length="403" mass="46490">MEKNRSIIGHDDYERNVNLSIRWNRFLLKSLGTWPNLRESRIGKCYSVLIGIVCYGLISFMLTSSNMFLVVEVKDTYNRIKMIGPLSFFAMTLIKYYFLTFHEENIRKGIEHIEWDWKNVKHEEDKRIMIEYANYGKKLALISIFFVYSAFVFYYFVVPISVGKIRDENLTFIPLPFPSSKLIADMRQSPANEILFSVQVLSGVIIHAITATAVSIAAVFAVHACGQMQMLMNWLECLVDGRSDMNKIVDKRIAKIVVQHDRILKFLALTERALQQISFVEFLGCTMNMCLLGYYLIVEWNPKEISLSLTYISLLISFTFNIFIFCYIGDLVAEQCQKVGEMTYMIEWYRLTGKKKLCCVLIIAMSNSSIKFTAGNMVELSIYTFSDVVKTSVAFLNMLRALT</sequence>
<dbReference type="GeneID" id="100577786"/>
<evidence type="ECO:0000256" key="3">
    <source>
        <dbReference type="ARBA" id="ARBA00022606"/>
    </source>
</evidence>
<reference evidence="11" key="4">
    <citation type="submission" date="2021-01" db="UniProtKB">
        <authorList>
            <consortium name="EnsemblMetazoa"/>
        </authorList>
    </citation>
    <scope>IDENTIFICATION</scope>
    <source>
        <strain evidence="11">DH4</strain>
    </source>
</reference>
<keyword evidence="3 10" id="KW-0716">Sensory transduction</keyword>
<name>A0A7M6UST2_APIME</name>
<dbReference type="PANTHER" id="PTHR21137:SF35">
    <property type="entry name" value="ODORANT RECEPTOR 19A-RELATED"/>
    <property type="match status" value="1"/>
</dbReference>
<feature type="transmembrane region" description="Helical" evidence="10">
    <location>
        <begin position="279"/>
        <end position="297"/>
    </location>
</feature>
<dbReference type="Proteomes" id="UP000005203">
    <property type="component" value="Linkage group LG2"/>
</dbReference>
<evidence type="ECO:0000256" key="10">
    <source>
        <dbReference type="RuleBase" id="RU351113"/>
    </source>
</evidence>
<dbReference type="SMR" id="A0A7M6UST2"/>
<dbReference type="RefSeq" id="NP_001229899.1">
    <property type="nucleotide sequence ID" value="NM_001242970.1"/>
</dbReference>
<dbReference type="GO" id="GO:0007165">
    <property type="term" value="P:signal transduction"/>
    <property type="evidence" value="ECO:0007669"/>
    <property type="project" value="UniProtKB-KW"/>
</dbReference>
<comment type="caution">
    <text evidence="10">Lacks conserved residue(s) required for the propagation of feature annotation.</text>
</comment>
<feature type="transmembrane region" description="Helical" evidence="10">
    <location>
        <begin position="45"/>
        <end position="62"/>
    </location>
</feature>
<reference evidence="13" key="5">
    <citation type="submission" date="2025-04" db="UniProtKB">
        <authorList>
            <consortium name="RefSeq"/>
        </authorList>
    </citation>
    <scope>IDENTIFICATION</scope>
</reference>
<dbReference type="GO" id="GO:0005549">
    <property type="term" value="F:odorant binding"/>
    <property type="evidence" value="ECO:0007669"/>
    <property type="project" value="InterPro"/>
</dbReference>
<keyword evidence="12" id="KW-1185">Reference proteome</keyword>
<dbReference type="EnsemblMetazoa" id="NM_001242970">
    <property type="protein sequence ID" value="NP_001229899"/>
    <property type="gene ID" value="GeneID_100577786"/>
</dbReference>
<keyword evidence="9 10" id="KW-0807">Transducer</keyword>
<evidence type="ECO:0000256" key="8">
    <source>
        <dbReference type="ARBA" id="ARBA00023170"/>
    </source>
</evidence>
<keyword evidence="6 10" id="KW-1133">Transmembrane helix</keyword>
<reference evidence="13" key="2">
    <citation type="journal article" date="2014" name="BMC Genomics">
        <title>Finding the missing honey bee genes: lessons learned from a genome upgrade.</title>
        <authorList>
            <consortium name="HGSC production teams"/>
            <consortium name="Honey Bee Genome Sequencing Consortium"/>
            <person name="Elsik C.G."/>
            <person name="Worley K.C."/>
            <person name="Bennett A.K."/>
            <person name="Beye M."/>
            <person name="Camara F."/>
            <person name="Childers C.P."/>
            <person name="de Graaf D.C."/>
            <person name="Debyser G."/>
            <person name="Deng J."/>
            <person name="Devreese B."/>
            <person name="Elhaik E."/>
            <person name="Evans J.D."/>
            <person name="Foster L.J."/>
            <person name="Graur D."/>
            <person name="Guigo R."/>
            <person name="Hoff K.J."/>
            <person name="Holder M.E."/>
            <person name="Hudson M.E."/>
            <person name="Hunt G.J."/>
            <person name="Jiang H."/>
            <person name="Joshi V."/>
            <person name="Khetani R.S."/>
            <person name="Kosarev P."/>
            <person name="Kovar C.L."/>
            <person name="Ma J."/>
            <person name="Maleszka R."/>
            <person name="Moritz R.F."/>
            <person name="Munoz-Torres M.C."/>
            <person name="Murphy T.D."/>
            <person name="Muzny D.M."/>
            <person name="Newsham I.F."/>
            <person name="Reese J.T."/>
            <person name="Robertson H.M."/>
            <person name="Robinson G.E."/>
            <person name="Rueppell O."/>
            <person name="Solovyev V."/>
            <person name="Stanke M."/>
            <person name="Stolle E."/>
            <person name="Tsuruda J.M."/>
            <person name="Vaerenbergh M.V."/>
            <person name="Waterhouse R.M."/>
            <person name="Weaver D.B."/>
            <person name="Whitfield C.W."/>
            <person name="Wu Y."/>
            <person name="Zdobnov E.M."/>
            <person name="Zhang L."/>
            <person name="Zhu D."/>
            <person name="Gibbs R.A."/>
        </authorList>
    </citation>
    <scope>NUCLEOTIDE SEQUENCE</scope>
</reference>
<accession>A0A7M6UST2</accession>
<evidence type="ECO:0000256" key="6">
    <source>
        <dbReference type="ARBA" id="ARBA00022989"/>
    </source>
</evidence>
<proteinExistence type="inferred from homology"/>
<feature type="transmembrane region" description="Helical" evidence="10">
    <location>
        <begin position="82"/>
        <end position="99"/>
    </location>
</feature>
<dbReference type="CTD" id="5573335"/>
<evidence type="ECO:0000313" key="13">
    <source>
        <dbReference type="RefSeq" id="NP_001229899.1"/>
    </source>
</evidence>
<keyword evidence="7 10" id="KW-0472">Membrane</keyword>
<dbReference type="OMA" id="IIHAITA"/>
<evidence type="ECO:0000256" key="7">
    <source>
        <dbReference type="ARBA" id="ARBA00023136"/>
    </source>
</evidence>
<dbReference type="GO" id="GO:0005886">
    <property type="term" value="C:plasma membrane"/>
    <property type="evidence" value="ECO:0007669"/>
    <property type="project" value="UniProtKB-SubCell"/>
</dbReference>
<dbReference type="PANTHER" id="PTHR21137">
    <property type="entry name" value="ODORANT RECEPTOR"/>
    <property type="match status" value="1"/>
</dbReference>
<protein>
    <recommendedName>
        <fullName evidence="10">Odorant receptor</fullName>
    </recommendedName>
</protein>
<evidence type="ECO:0000256" key="2">
    <source>
        <dbReference type="ARBA" id="ARBA00022475"/>
    </source>
</evidence>
<evidence type="ECO:0000256" key="4">
    <source>
        <dbReference type="ARBA" id="ARBA00022692"/>
    </source>
</evidence>
<keyword evidence="8 10" id="KW-0675">Receptor</keyword>
<reference evidence="13" key="3">
    <citation type="journal article" date="2014" name="BMC Genomics">
        <title>Differential expression of endogenous plant cell wall degrading enzyme genes in the stick insect (Phasmatodea) midgut.</title>
        <authorList>
            <person name="Shelomi M."/>
            <person name="Jasper W.C."/>
            <person name="Atallah J."/>
            <person name="Kimsey L.S."/>
            <person name="Johnson B.R."/>
        </authorList>
    </citation>
    <scope>NUCLEOTIDE SEQUENCE</scope>
</reference>
<dbReference type="AlphaFoldDB" id="A0A7M6UST2"/>
<evidence type="ECO:0000313" key="12">
    <source>
        <dbReference type="Proteomes" id="UP000005203"/>
    </source>
</evidence>
<gene>
    <name evidence="11" type="primary">100577786</name>
    <name evidence="13" type="synonym">Or30</name>
</gene>
<dbReference type="KEGG" id="ame:100577786"/>
<organism evidence="11">
    <name type="scientific">Apis mellifera</name>
    <name type="common">Honeybee</name>
    <dbReference type="NCBI Taxonomy" id="7460"/>
    <lineage>
        <taxon>Eukaryota</taxon>
        <taxon>Metazoa</taxon>
        <taxon>Ecdysozoa</taxon>
        <taxon>Arthropoda</taxon>
        <taxon>Hexapoda</taxon>
        <taxon>Insecta</taxon>
        <taxon>Pterygota</taxon>
        <taxon>Neoptera</taxon>
        <taxon>Endopterygota</taxon>
        <taxon>Hymenoptera</taxon>
        <taxon>Apocrita</taxon>
        <taxon>Aculeata</taxon>
        <taxon>Apoidea</taxon>
        <taxon>Anthophila</taxon>
        <taxon>Apidae</taxon>
        <taxon>Apis</taxon>
    </lineage>
</organism>
<keyword evidence="4 10" id="KW-0812">Transmembrane</keyword>
<dbReference type="InterPro" id="IPR004117">
    <property type="entry name" value="7tm6_olfct_rcpt"/>
</dbReference>
<accession>A0A8B6WZZ7</accession>
<reference evidence="13" key="1">
    <citation type="journal article" date="2006" name="Genome Res.">
        <title>The chemoreceptor superfamily in the honey bee, Apis mellifera: expansion of the odorant, but not gustatory, receptor family.</title>
        <authorList>
            <person name="Robertson H.M."/>
            <person name="Wanner K.W."/>
        </authorList>
    </citation>
    <scope>NUCLEOTIDE SEQUENCE</scope>
</reference>
<evidence type="ECO:0000313" key="11">
    <source>
        <dbReference type="EnsemblMetazoa" id="NP_001229899"/>
    </source>
</evidence>